<dbReference type="GO" id="GO:0005085">
    <property type="term" value="F:guanyl-nucleotide exchange factor activity"/>
    <property type="evidence" value="ECO:0007669"/>
    <property type="project" value="TreeGrafter"/>
</dbReference>
<dbReference type="InterPro" id="IPR000408">
    <property type="entry name" value="Reg_chr_condens"/>
</dbReference>
<dbReference type="PANTHER" id="PTHR45982">
    <property type="entry name" value="REGULATOR OF CHROMOSOME CONDENSATION"/>
    <property type="match status" value="1"/>
</dbReference>
<dbReference type="GO" id="GO:0005737">
    <property type="term" value="C:cytoplasm"/>
    <property type="evidence" value="ECO:0007669"/>
    <property type="project" value="TreeGrafter"/>
</dbReference>
<dbReference type="SUPFAM" id="SSF50985">
    <property type="entry name" value="RCC1/BLIP-II"/>
    <property type="match status" value="1"/>
</dbReference>
<dbReference type="PROSITE" id="PS50012">
    <property type="entry name" value="RCC1_3"/>
    <property type="match status" value="6"/>
</dbReference>
<organism evidence="6 7">
    <name type="scientific">Imshaugia aleurites</name>
    <dbReference type="NCBI Taxonomy" id="172621"/>
    <lineage>
        <taxon>Eukaryota</taxon>
        <taxon>Fungi</taxon>
        <taxon>Dikarya</taxon>
        <taxon>Ascomycota</taxon>
        <taxon>Pezizomycotina</taxon>
        <taxon>Lecanoromycetes</taxon>
        <taxon>OSLEUM clade</taxon>
        <taxon>Lecanoromycetidae</taxon>
        <taxon>Lecanorales</taxon>
        <taxon>Lecanorineae</taxon>
        <taxon>Parmeliaceae</taxon>
        <taxon>Imshaugia</taxon>
    </lineage>
</organism>
<reference evidence="6" key="1">
    <citation type="submission" date="2021-03" db="EMBL/GenBank/DDBJ databases">
        <authorList>
            <person name="Tagirdzhanova G."/>
        </authorList>
    </citation>
    <scope>NUCLEOTIDE SEQUENCE</scope>
</reference>
<sequence>MKKGADTKQKPAKITKTRGSTPTKAAVKAPVKSPSKAPPNPRKRKNDEDEKIPPSPVKKARLGKQPAAKTKTKVAINQRPSQRLDVYVFGEGSSSELGLGTAKTAIDVKRPRLNPLLSAKQIGVVQIACGGMHVAALTHDNKILTWGVNDQGALGRNTTWEGGLKDMDDNDSDDSDKSDSGLNPAESNPTAVPTSSFPEDTQFVKLAAGDSHTLALTDDGHVYGWGTFRKNDGVLGFLPNSDVEIQHTPVLYPDLKNIVDISSGANHTMAMDNKGAVFIWGSGEQNQLGYHIIERTGTKGVKTTLKPQPLRTRIKKYKAIYTGSDHSFAIDMKDHVWSWGVNSFGGTGIRKGAGDDNAVVYNPTIVETLDLDDDTIIHMDGGQHHSIAITQQGKALIWGRVDGYQTGLDMATVPLTSTIQDGNGRPRIVIVPTAIPNVGKATYASAGTDHTILLNDLGHAYAWGLSATYQTGLATTDDVHHPTRIDNTAIRGKMLNFSDCGGQFSILTSPAEDA</sequence>
<dbReference type="OrthoDB" id="61110at2759"/>
<evidence type="ECO:0000313" key="7">
    <source>
        <dbReference type="Proteomes" id="UP000664534"/>
    </source>
</evidence>
<feature type="repeat" description="RCC1" evidence="3">
    <location>
        <begin position="220"/>
        <end position="274"/>
    </location>
</feature>
<feature type="repeat" description="RCC1" evidence="3">
    <location>
        <begin position="334"/>
        <end position="392"/>
    </location>
</feature>
<dbReference type="PANTHER" id="PTHR45982:SF1">
    <property type="entry name" value="REGULATOR OF CHROMOSOME CONDENSATION"/>
    <property type="match status" value="1"/>
</dbReference>
<dbReference type="InterPro" id="IPR009091">
    <property type="entry name" value="RCC1/BLIP-II"/>
</dbReference>
<feature type="region of interest" description="Disordered" evidence="4">
    <location>
        <begin position="159"/>
        <end position="197"/>
    </location>
</feature>
<dbReference type="AlphaFoldDB" id="A0A8H3J4Y1"/>
<protein>
    <recommendedName>
        <fullName evidence="5">RCC1-like domain-containing protein</fullName>
    </recommendedName>
</protein>
<feature type="repeat" description="RCC1" evidence="3">
    <location>
        <begin position="275"/>
        <end position="333"/>
    </location>
</feature>
<feature type="repeat" description="RCC1" evidence="3">
    <location>
        <begin position="458"/>
        <end position="511"/>
    </location>
</feature>
<evidence type="ECO:0000256" key="2">
    <source>
        <dbReference type="ARBA" id="ARBA00022737"/>
    </source>
</evidence>
<gene>
    <name evidence="6" type="ORF">IMSHALPRED_002185</name>
</gene>
<keyword evidence="7" id="KW-1185">Reference proteome</keyword>
<dbReference type="Gene3D" id="2.130.10.30">
    <property type="entry name" value="Regulator of chromosome condensation 1/beta-lactamase-inhibitor protein II"/>
    <property type="match status" value="1"/>
</dbReference>
<accession>A0A8H3J4Y1</accession>
<proteinExistence type="predicted"/>
<name>A0A8H3J4Y1_9LECA</name>
<feature type="compositionally biased region" description="Polar residues" evidence="4">
    <location>
        <begin position="185"/>
        <end position="197"/>
    </location>
</feature>
<dbReference type="InterPro" id="IPR051553">
    <property type="entry name" value="Ran_GTPase-activating"/>
</dbReference>
<evidence type="ECO:0000259" key="5">
    <source>
        <dbReference type="Pfam" id="PF25390"/>
    </source>
</evidence>
<feature type="domain" description="RCC1-like" evidence="5">
    <location>
        <begin position="85"/>
        <end position="506"/>
    </location>
</feature>
<comment type="caution">
    <text evidence="6">The sequence shown here is derived from an EMBL/GenBank/DDBJ whole genome shotgun (WGS) entry which is preliminary data.</text>
</comment>
<dbReference type="PROSITE" id="PS00625">
    <property type="entry name" value="RCC1_1"/>
    <property type="match status" value="1"/>
</dbReference>
<dbReference type="InterPro" id="IPR058923">
    <property type="entry name" value="RCC1-like_dom"/>
</dbReference>
<dbReference type="EMBL" id="CAJPDT010000137">
    <property type="protein sequence ID" value="CAF9940836.1"/>
    <property type="molecule type" value="Genomic_DNA"/>
</dbReference>
<keyword evidence="2" id="KW-0677">Repeat</keyword>
<dbReference type="PROSITE" id="PS00626">
    <property type="entry name" value="RCC1_2"/>
    <property type="match status" value="3"/>
</dbReference>
<evidence type="ECO:0000256" key="3">
    <source>
        <dbReference type="PROSITE-ProRule" id="PRU00235"/>
    </source>
</evidence>
<dbReference type="PRINTS" id="PR00633">
    <property type="entry name" value="RCCNDNSATION"/>
</dbReference>
<dbReference type="Proteomes" id="UP000664534">
    <property type="component" value="Unassembled WGS sequence"/>
</dbReference>
<evidence type="ECO:0000256" key="4">
    <source>
        <dbReference type="SAM" id="MobiDB-lite"/>
    </source>
</evidence>
<dbReference type="Pfam" id="PF25390">
    <property type="entry name" value="WD40_RLD"/>
    <property type="match status" value="1"/>
</dbReference>
<evidence type="ECO:0000313" key="6">
    <source>
        <dbReference type="EMBL" id="CAF9940836.1"/>
    </source>
</evidence>
<feature type="region of interest" description="Disordered" evidence="4">
    <location>
        <begin position="1"/>
        <end position="75"/>
    </location>
</feature>
<keyword evidence="1" id="KW-0344">Guanine-nucleotide releasing factor</keyword>
<feature type="repeat" description="RCC1" evidence="3">
    <location>
        <begin position="84"/>
        <end position="140"/>
    </location>
</feature>
<feature type="compositionally biased region" description="Low complexity" evidence="4">
    <location>
        <begin position="24"/>
        <end position="35"/>
    </location>
</feature>
<feature type="repeat" description="RCC1" evidence="3">
    <location>
        <begin position="141"/>
        <end position="219"/>
    </location>
</feature>
<evidence type="ECO:0000256" key="1">
    <source>
        <dbReference type="ARBA" id="ARBA00022658"/>
    </source>
</evidence>